<organism evidence="5 6">
    <name type="scientific">Varanus komodoensis</name>
    <name type="common">Komodo dragon</name>
    <dbReference type="NCBI Taxonomy" id="61221"/>
    <lineage>
        <taxon>Eukaryota</taxon>
        <taxon>Metazoa</taxon>
        <taxon>Chordata</taxon>
        <taxon>Craniata</taxon>
        <taxon>Vertebrata</taxon>
        <taxon>Euteleostomi</taxon>
        <taxon>Lepidosauria</taxon>
        <taxon>Squamata</taxon>
        <taxon>Bifurcata</taxon>
        <taxon>Unidentata</taxon>
        <taxon>Episquamata</taxon>
        <taxon>Toxicofera</taxon>
        <taxon>Anguimorpha</taxon>
        <taxon>Paleoanguimorpha</taxon>
        <taxon>Varanoidea</taxon>
        <taxon>Varanidae</taxon>
        <taxon>Varanus</taxon>
    </lineage>
</organism>
<feature type="region of interest" description="Disordered" evidence="4">
    <location>
        <begin position="1106"/>
        <end position="1181"/>
    </location>
</feature>
<evidence type="ECO:0000313" key="6">
    <source>
        <dbReference type="Proteomes" id="UP000694545"/>
    </source>
</evidence>
<keyword evidence="1" id="KW-0433">Leucine-rich repeat</keyword>
<evidence type="ECO:0000313" key="5">
    <source>
        <dbReference type="Ensembl" id="ENSVKKP00000008734.1"/>
    </source>
</evidence>
<keyword evidence="3" id="KW-0175">Coiled coil</keyword>
<evidence type="ECO:0000256" key="4">
    <source>
        <dbReference type="SAM" id="MobiDB-lite"/>
    </source>
</evidence>
<feature type="coiled-coil region" evidence="3">
    <location>
        <begin position="1854"/>
        <end position="1967"/>
    </location>
</feature>
<feature type="coiled-coil region" evidence="3">
    <location>
        <begin position="417"/>
        <end position="524"/>
    </location>
</feature>
<dbReference type="InterPro" id="IPR003591">
    <property type="entry name" value="Leu-rich_rpt_typical-subtyp"/>
</dbReference>
<dbReference type="PANTHER" id="PTHR45973">
    <property type="entry name" value="PROTEIN PHOSPHATASE 1 REGULATORY SUBUNIT SDS22-RELATED"/>
    <property type="match status" value="1"/>
</dbReference>
<protein>
    <submittedName>
        <fullName evidence="5">Centriolin</fullName>
    </submittedName>
</protein>
<dbReference type="InterPro" id="IPR001611">
    <property type="entry name" value="Leu-rich_rpt"/>
</dbReference>
<sequence length="2127" mass="242595">MESGSRCLFLSMTTVTLSCKTRVPGLWPSRSFGVCCPTSTIPHGLQVAHSFCQRHKEGSQAPGIRYITEPLINKLSKQENVARVTALNLSLAKDGGKKFKYIENLEKCEKLEVLNLSHNLIEKVEKLDKLLKLCDLNLSYNKISKIEGIEHLHNLQKLNLAGNEIEHVPVWMGKKLRSLRILNLRKNKISSVGDFIAKLKPLKNLTSLFLSDNPVANLPHYRPFTIFHLRSLEDLEGQPVTDCDREEATERFNLEEIENLEKDLEKAMKELEDLNNKQSDLLEKLQQQEDLNKSLKQNHLRQKQSCKDLESELETKNELLKQKTVELTRACQKQYELEQELAFYKIDAKFEPLGYYPAEDVDLDDVPGESPYIGKARYKRNMYAVEGYIPSKAQKLQVGSLGQEEQQNNQQLKLNLLQSLDLQLQEKEKQMKGAQEKLSELHSEAVNAEQRVLKATEELRQLQDAVAQKKMLEVEKDCLRQKLSNKILLLSQLKGEALELEKQMEQQKQEMAKKEEEVEGLQIFTDSLDPKDPKHAHMKAQKASKEQQLDMMSKHYKELETCLDDMLSRIARETEEIRDLEQQLTDGQIAVNDALKKDLEAIIIGLQEYLETVKGQAKQTSDECKELRKDKEALLQKLEELEDEKNQLEIVAMDAENMRKEIADLELALHEQREVNQELQEAQGELGAYEAELEAELKARDSEISQHTEELERIKQLSQLEHSALQAELDKERQALENALTKAHLSEEKEQENSKLLSQLKQLQRENNSLKQQLQETKNQLNRAVDHLIHPEEVLARVSELKKALRTGAEIRCHNPKDILGKSLADLQKQFGEILARSQQETEAAQARERGLQEEMASRQARLEEAHEKHKLACSKAAEAKIKSEKKQNEARVRQLEDEIQHLSEQLKSMEEIQGLTDQQLQEAEEEKGRMIAQLEDLENRKKVEDARVQMQFLSLNEELKELKEAVSASERQATAELCAATDQLRALHGTVGKINQWRSQELEDAEKMSMQASQAADALARAEAEIELLQRLLKEKEEQVCGLPHSLHDAKECSIEGQERNVSSKEIGSILDEIAALRHAVSHQNDAIARLLDPLKWKGHSYYIPSSSQASTPASQSTKDSGVGLQCPMPTSVNKVHAEGERGKKKHSISPAGRGCRLHSTGRDGLQESPHRSAPHDGSYLPPPGSVIYTLLPDGAPAPQGTVVYGPPPPPGPACGGQLAPTTVIYGSPPPGAQLVHSPLPAHCSVPLVPVGVLHSGCEAKGGVSWFRVLAENWEVLHSSAPASEVTRDFIDGCMSGIISELELEKSLQHHGSIVDEIECIEKTLLKRRAELREADRLLAEAENELETTQGKTKDVIQKYNSSKQHLSWTEKEAEELERRAQEMAVRLVKADQQLRLLRAGAKDLEQHKMQQEGILKEINKVVSAKDYEFQSLSQKIEILTESLQKLQADIQVAEGNEDHHLQILKEAENILQSKKSELERLKDQTATQQEELRHLDQLLDQKKEELRLLQESIVRRSADLTEVLKEGEAEVAEKWQQIKEVKSFLADLSVQKGELSAQLSEKRSQLSLITQGIRKENENLQDTLGLIMKHKTELKHILETLQLESSELEGLKLQHNQKLNELQKMHTEILEGKLELENLQRASQQERGEMELQRQLLERMQQDVKQLNSHLCTLQKSIQALNKQKQQLEENCESLEQKLSQTERALASAEESNTVAQAEREKMDSAARKLQLDIDQLQNHKASLYGDVADLQKDLQEKIQQEERKWEDCTAKLQDQKQRLEEELAEQQRLLEQTAMRIQGAEEQIRKLQEEESCYSVLKETISKTRHQVSEQEVKLREKAAEACSLQRELELSKARENMLQHKIQAERKKAEKHIAGLKEAIQTQRAQLERALHEQKQENQCLQEEMASVEQVAQDNHQRAKQLMRNLGQIQEEYLQLQSQMKSQEDLEKRQKEMKGTVKMLKLEVRDKMRTCLKDLSQSPPEANSEAKGRTQSDLESLKENYPFTDKESRMLCFDEKLDLSKVHIMDEQWRGKARREQLQHREDWLKAQLRQCMSKQVEVLIKGKQQTEGTLHSLKRQVDVLDELVSSASTDSPFQSLNSSGFTASLHEESMASNRSKNRLGDS</sequence>
<feature type="coiled-coil region" evidence="3">
    <location>
        <begin position="556"/>
        <end position="787"/>
    </location>
</feature>
<feature type="coiled-coil region" evidence="3">
    <location>
        <begin position="1431"/>
        <end position="1514"/>
    </location>
</feature>
<feature type="region of interest" description="Disordered" evidence="4">
    <location>
        <begin position="2092"/>
        <end position="2127"/>
    </location>
</feature>
<accession>A0A8D2J9Q9</accession>
<dbReference type="Gene3D" id="3.80.10.10">
    <property type="entry name" value="Ribonuclease Inhibitor"/>
    <property type="match status" value="2"/>
</dbReference>
<name>A0A8D2J9Q9_VARKO</name>
<feature type="compositionally biased region" description="Basic and acidic residues" evidence="4">
    <location>
        <begin position="1162"/>
        <end position="1176"/>
    </location>
</feature>
<dbReference type="PANTHER" id="PTHR45973:SF36">
    <property type="entry name" value="CENTRIOLIN"/>
    <property type="match status" value="1"/>
</dbReference>
<dbReference type="PROSITE" id="PS51257">
    <property type="entry name" value="PROKAR_LIPOPROTEIN"/>
    <property type="match status" value="1"/>
</dbReference>
<dbReference type="InterPro" id="IPR050576">
    <property type="entry name" value="Cilia_flagella_integrity"/>
</dbReference>
<feature type="coiled-coil region" evidence="3">
    <location>
        <begin position="1326"/>
        <end position="1395"/>
    </location>
</feature>
<dbReference type="Proteomes" id="UP000694545">
    <property type="component" value="Unplaced"/>
</dbReference>
<feature type="coiled-coil region" evidence="3">
    <location>
        <begin position="835"/>
        <end position="973"/>
    </location>
</feature>
<dbReference type="SMART" id="SM00369">
    <property type="entry name" value="LRR_TYP"/>
    <property type="match status" value="4"/>
</dbReference>
<feature type="region of interest" description="Disordered" evidence="4">
    <location>
        <begin position="1978"/>
        <end position="1998"/>
    </location>
</feature>
<feature type="compositionally biased region" description="Low complexity" evidence="4">
    <location>
        <begin position="1106"/>
        <end position="1119"/>
    </location>
</feature>
<proteinExistence type="predicted"/>
<reference evidence="5" key="1">
    <citation type="submission" date="2025-08" db="UniProtKB">
        <authorList>
            <consortium name="Ensembl"/>
        </authorList>
    </citation>
    <scope>IDENTIFICATION</scope>
</reference>
<feature type="coiled-coil region" evidence="3">
    <location>
        <begin position="250"/>
        <end position="326"/>
    </location>
</feature>
<dbReference type="Ensembl" id="ENSVKKT00000008957.1">
    <property type="protein sequence ID" value="ENSVKKP00000008734.1"/>
    <property type="gene ID" value="ENSVKKG00000005216.1"/>
</dbReference>
<keyword evidence="2" id="KW-0677">Repeat</keyword>
<feature type="coiled-coil region" evidence="3">
    <location>
        <begin position="1610"/>
        <end position="1813"/>
    </location>
</feature>
<dbReference type="Pfam" id="PF14580">
    <property type="entry name" value="LRR_9"/>
    <property type="match status" value="1"/>
</dbReference>
<feature type="compositionally biased region" description="Basic and acidic residues" evidence="4">
    <location>
        <begin position="1988"/>
        <end position="1998"/>
    </location>
</feature>
<evidence type="ECO:0000256" key="2">
    <source>
        <dbReference type="ARBA" id="ARBA00022737"/>
    </source>
</evidence>
<dbReference type="OMA" id="XYIENLE"/>
<reference evidence="5" key="2">
    <citation type="submission" date="2025-09" db="UniProtKB">
        <authorList>
            <consortium name="Ensembl"/>
        </authorList>
    </citation>
    <scope>IDENTIFICATION</scope>
</reference>
<dbReference type="SMART" id="SM00365">
    <property type="entry name" value="LRR_SD22"/>
    <property type="match status" value="3"/>
</dbReference>
<dbReference type="InterPro" id="IPR032675">
    <property type="entry name" value="LRR_dom_sf"/>
</dbReference>
<keyword evidence="6" id="KW-1185">Reference proteome</keyword>
<evidence type="ECO:0000256" key="1">
    <source>
        <dbReference type="ARBA" id="ARBA00022614"/>
    </source>
</evidence>
<dbReference type="SUPFAM" id="SSF52075">
    <property type="entry name" value="Outer arm dynein light chain 1"/>
    <property type="match status" value="1"/>
</dbReference>
<feature type="compositionally biased region" description="Polar residues" evidence="4">
    <location>
        <begin position="2092"/>
        <end position="2107"/>
    </location>
</feature>
<evidence type="ECO:0000256" key="3">
    <source>
        <dbReference type="SAM" id="Coils"/>
    </source>
</evidence>
<feature type="coiled-coil region" evidence="3">
    <location>
        <begin position="1006"/>
        <end position="1040"/>
    </location>
</feature>
<dbReference type="PROSITE" id="PS51450">
    <property type="entry name" value="LRR"/>
    <property type="match status" value="4"/>
</dbReference>